<organism evidence="1 2">
    <name type="scientific">Paenibacillus ottowii</name>
    <dbReference type="NCBI Taxonomy" id="2315729"/>
    <lineage>
        <taxon>Bacteria</taxon>
        <taxon>Bacillati</taxon>
        <taxon>Bacillota</taxon>
        <taxon>Bacilli</taxon>
        <taxon>Bacillales</taxon>
        <taxon>Paenibacillaceae</taxon>
        <taxon>Paenibacillus</taxon>
    </lineage>
</organism>
<name>A0ABY3B4M2_9BACL</name>
<dbReference type="Proteomes" id="UP000319219">
    <property type="component" value="Unassembled WGS sequence"/>
</dbReference>
<sequence length="84" mass="9903">MQYRLTDTHLYILENSRVLCFARPANAYKDIEELMENGTLYHISIPEDFEFFDHNKALTPGEGGDFFFEEFLNPVLKLINENKK</sequence>
<gene>
    <name evidence="1" type="ORF">FKV70_15180</name>
</gene>
<protein>
    <submittedName>
        <fullName evidence="1">Uncharacterized protein</fullName>
    </submittedName>
</protein>
<evidence type="ECO:0000313" key="2">
    <source>
        <dbReference type="Proteomes" id="UP000319219"/>
    </source>
</evidence>
<evidence type="ECO:0000313" key="1">
    <source>
        <dbReference type="EMBL" id="TQR97827.1"/>
    </source>
</evidence>
<comment type="caution">
    <text evidence="1">The sequence shown here is derived from an EMBL/GenBank/DDBJ whole genome shotgun (WGS) entry which is preliminary data.</text>
</comment>
<keyword evidence="2" id="KW-1185">Reference proteome</keyword>
<reference evidence="1 2" key="1">
    <citation type="submission" date="2019-07" db="EMBL/GenBank/DDBJ databases">
        <title>Paenibacillus ottowii sp. nov. isolated from a fermentation system processing bovine manure.</title>
        <authorList>
            <person name="Velazquez L.F."/>
            <person name="Rajbanshi S."/>
            <person name="Guan S."/>
            <person name="Hinchee M."/>
            <person name="Welsh A."/>
        </authorList>
    </citation>
    <scope>NUCLEOTIDE SEQUENCE [LARGE SCALE GENOMIC DNA]</scope>
    <source>
        <strain evidence="1 2">MS2379</strain>
    </source>
</reference>
<accession>A0ABY3B4M2</accession>
<dbReference type="EMBL" id="VIJZ01000006">
    <property type="protein sequence ID" value="TQR97827.1"/>
    <property type="molecule type" value="Genomic_DNA"/>
</dbReference>
<proteinExistence type="predicted"/>
<dbReference type="RefSeq" id="WP_063209278.1">
    <property type="nucleotide sequence ID" value="NZ_VIJZ01000006.1"/>
</dbReference>